<protein>
    <submittedName>
        <fullName evidence="6">ABC transporter, ATP-binding protein</fullName>
    </submittedName>
</protein>
<evidence type="ECO:0000256" key="3">
    <source>
        <dbReference type="ARBA" id="ARBA00022741"/>
    </source>
</evidence>
<dbReference type="GO" id="GO:0022857">
    <property type="term" value="F:transmembrane transporter activity"/>
    <property type="evidence" value="ECO:0007669"/>
    <property type="project" value="UniProtKB-ARBA"/>
</dbReference>
<dbReference type="Gene3D" id="3.40.50.300">
    <property type="entry name" value="P-loop containing nucleotide triphosphate hydrolases"/>
    <property type="match status" value="1"/>
</dbReference>
<dbReference type="Pfam" id="PF00005">
    <property type="entry name" value="ABC_tran"/>
    <property type="match status" value="1"/>
</dbReference>
<evidence type="ECO:0000313" key="6">
    <source>
        <dbReference type="EMBL" id="EFE27644.1"/>
    </source>
</evidence>
<evidence type="ECO:0000313" key="7">
    <source>
        <dbReference type="Proteomes" id="UP000007468"/>
    </source>
</evidence>
<dbReference type="SMART" id="SM00382">
    <property type="entry name" value="AAA"/>
    <property type="match status" value="1"/>
</dbReference>
<keyword evidence="7" id="KW-1185">Reference proteome</keyword>
<name>D6GTX3_FILAD</name>
<dbReference type="SUPFAM" id="SSF52540">
    <property type="entry name" value="P-loop containing nucleoside triphosphate hydrolases"/>
    <property type="match status" value="1"/>
</dbReference>
<dbReference type="CDD" id="cd03255">
    <property type="entry name" value="ABC_MJ0796_LolCDE_FtsE"/>
    <property type="match status" value="1"/>
</dbReference>
<sequence length="241" mass="26856">MKQLPNNDKKVVIRVEDLKKVYRNGEVEVHALRGINLEICRGDFVAIMGTSGSGKSTLMNILGCLDRPSSGNYYLEGIDIKDKTDDELSEIRNLNIGFVFQSFNLISRTSALKNVELPMVYAKVKASVREERAMELLGKVGLADRYAHMPNELSGGQKQRVAIARALANRPSIIFADEPTGALDSKSSVEIMDIFTQLNREGNTVIVVTHEPEIAAFTNRIITFRDGQVVQDADNRRTKEE</sequence>
<proteinExistence type="inferred from homology"/>
<dbReference type="PANTHER" id="PTHR42798">
    <property type="entry name" value="LIPOPROTEIN-RELEASING SYSTEM ATP-BINDING PROTEIN LOLD"/>
    <property type="match status" value="1"/>
</dbReference>
<dbReference type="PATRIC" id="fig|546269.5.peg.770"/>
<dbReference type="InterPro" id="IPR017871">
    <property type="entry name" value="ABC_transporter-like_CS"/>
</dbReference>
<dbReference type="GO" id="GO:0098796">
    <property type="term" value="C:membrane protein complex"/>
    <property type="evidence" value="ECO:0007669"/>
    <property type="project" value="UniProtKB-ARBA"/>
</dbReference>
<evidence type="ECO:0000256" key="2">
    <source>
        <dbReference type="ARBA" id="ARBA00022448"/>
    </source>
</evidence>
<dbReference type="EMBL" id="CP002390">
    <property type="protein sequence ID" value="EFE27644.1"/>
    <property type="molecule type" value="Genomic_DNA"/>
</dbReference>
<feature type="domain" description="ABC transporter" evidence="5">
    <location>
        <begin position="13"/>
        <end position="241"/>
    </location>
</feature>
<dbReference type="eggNOG" id="COG1136">
    <property type="taxonomic scope" value="Bacteria"/>
</dbReference>
<dbReference type="PANTHER" id="PTHR42798:SF6">
    <property type="entry name" value="CELL DIVISION ATP-BINDING PROTEIN FTSE"/>
    <property type="match status" value="1"/>
</dbReference>
<dbReference type="STRING" id="546269.HMPREF0389_01563"/>
<evidence type="ECO:0000256" key="4">
    <source>
        <dbReference type="ARBA" id="ARBA00022840"/>
    </source>
</evidence>
<reference evidence="7" key="1">
    <citation type="submission" date="2010-12" db="EMBL/GenBank/DDBJ databases">
        <title>The genome sequence of Filifactor alocis strain ATCC 35896.</title>
        <authorList>
            <consortium name="The Broad Institute Genome Sequencing Platform"/>
            <person name="Ward D."/>
            <person name="Earl A."/>
            <person name="Feldgarden M."/>
            <person name="Young S.K."/>
            <person name="Gargeya S."/>
            <person name="Zeng Q."/>
            <person name="Alvarado L."/>
            <person name="Berlin A."/>
            <person name="Bochicchio J."/>
            <person name="Chapman S.B."/>
            <person name="Chen Z."/>
            <person name="Freedman E."/>
            <person name="Gellesch M."/>
            <person name="Goldberg J."/>
            <person name="Griggs A."/>
            <person name="Gujja S."/>
            <person name="Heilman E."/>
            <person name="Heiman D."/>
            <person name="Howarth C."/>
            <person name="Mehta T."/>
            <person name="Neiman D."/>
            <person name="Pearson M."/>
            <person name="Roberts A."/>
            <person name="Saif S."/>
            <person name="Shea T."/>
            <person name="Shenoy N."/>
            <person name="Sisk P."/>
            <person name="Stolte C."/>
            <person name="Sykes S."/>
            <person name="White J."/>
            <person name="Yandava C."/>
            <person name="Izard J."/>
            <person name="Blanton J.M."/>
            <person name="Baranova O.V."/>
            <person name="Tanner A.C."/>
            <person name="Dewhirst F.E."/>
            <person name="Haas B."/>
            <person name="Nusbaum C."/>
            <person name="Birren B."/>
        </authorList>
    </citation>
    <scope>NUCLEOTIDE SEQUENCE [LARGE SCALE GENOMIC DNA]</scope>
    <source>
        <strain evidence="7">ATCC 35896 / D40 B5</strain>
    </source>
</reference>
<evidence type="ECO:0000259" key="5">
    <source>
        <dbReference type="PROSITE" id="PS50893"/>
    </source>
</evidence>
<gene>
    <name evidence="6" type="ordered locus">HMPREF0389_01563</name>
</gene>
<dbReference type="PROSITE" id="PS50893">
    <property type="entry name" value="ABC_TRANSPORTER_2"/>
    <property type="match status" value="1"/>
</dbReference>
<keyword evidence="2" id="KW-0813">Transport</keyword>
<dbReference type="InterPro" id="IPR003439">
    <property type="entry name" value="ABC_transporter-like_ATP-bd"/>
</dbReference>
<dbReference type="GO" id="GO:0005524">
    <property type="term" value="F:ATP binding"/>
    <property type="evidence" value="ECO:0007669"/>
    <property type="project" value="UniProtKB-KW"/>
</dbReference>
<dbReference type="InterPro" id="IPR017911">
    <property type="entry name" value="MacB-like_ATP-bd"/>
</dbReference>
<keyword evidence="3" id="KW-0547">Nucleotide-binding</keyword>
<accession>D6GTX3</accession>
<dbReference type="InterPro" id="IPR027417">
    <property type="entry name" value="P-loop_NTPase"/>
</dbReference>
<comment type="similarity">
    <text evidence="1">Belongs to the ABC transporter superfamily.</text>
</comment>
<dbReference type="Proteomes" id="UP000007468">
    <property type="component" value="Chromosome"/>
</dbReference>
<keyword evidence="4 6" id="KW-0067">ATP-binding</keyword>
<organism evidence="6 7">
    <name type="scientific">Filifactor alocis (strain ATCC 35896 / CCUG 47790 / D40 B5)</name>
    <name type="common">Fusobacterium alocis</name>
    <dbReference type="NCBI Taxonomy" id="546269"/>
    <lineage>
        <taxon>Bacteria</taxon>
        <taxon>Bacillati</taxon>
        <taxon>Bacillota</taxon>
        <taxon>Clostridia</taxon>
        <taxon>Peptostreptococcales</taxon>
        <taxon>Filifactoraceae</taxon>
        <taxon>Filifactor</taxon>
    </lineage>
</organism>
<dbReference type="FunFam" id="3.40.50.300:FF:000032">
    <property type="entry name" value="Export ABC transporter ATP-binding protein"/>
    <property type="match status" value="1"/>
</dbReference>
<dbReference type="RefSeq" id="WP_014262380.1">
    <property type="nucleotide sequence ID" value="NC_016630.1"/>
</dbReference>
<dbReference type="KEGG" id="faa:HMPREF0389_01563"/>
<dbReference type="GO" id="GO:0016887">
    <property type="term" value="F:ATP hydrolysis activity"/>
    <property type="evidence" value="ECO:0007669"/>
    <property type="project" value="InterPro"/>
</dbReference>
<dbReference type="InterPro" id="IPR003593">
    <property type="entry name" value="AAA+_ATPase"/>
</dbReference>
<evidence type="ECO:0000256" key="1">
    <source>
        <dbReference type="ARBA" id="ARBA00005417"/>
    </source>
</evidence>
<dbReference type="PROSITE" id="PS00211">
    <property type="entry name" value="ABC_TRANSPORTER_1"/>
    <property type="match status" value="1"/>
</dbReference>
<dbReference type="AlphaFoldDB" id="D6GTX3"/>